<keyword evidence="1" id="KW-0472">Membrane</keyword>
<organism evidence="2 3">
    <name type="scientific">Methyloglobulus morosus KoM1</name>
    <dbReference type="NCBI Taxonomy" id="1116472"/>
    <lineage>
        <taxon>Bacteria</taxon>
        <taxon>Pseudomonadati</taxon>
        <taxon>Pseudomonadota</taxon>
        <taxon>Gammaproteobacteria</taxon>
        <taxon>Methylococcales</taxon>
        <taxon>Methylococcaceae</taxon>
        <taxon>Methyloglobulus</taxon>
    </lineage>
</organism>
<gene>
    <name evidence="2" type="ORF">MGMO_55c00300</name>
</gene>
<feature type="transmembrane region" description="Helical" evidence="1">
    <location>
        <begin position="35"/>
        <end position="56"/>
    </location>
</feature>
<dbReference type="Proteomes" id="UP000017842">
    <property type="component" value="Unassembled WGS sequence"/>
</dbReference>
<protein>
    <submittedName>
        <fullName evidence="2">Uncharacterized protein</fullName>
    </submittedName>
</protein>
<feature type="transmembrane region" description="Helical" evidence="1">
    <location>
        <begin position="63"/>
        <end position="83"/>
    </location>
</feature>
<keyword evidence="3" id="KW-1185">Reference proteome</keyword>
<evidence type="ECO:0000313" key="2">
    <source>
        <dbReference type="EMBL" id="ESS72499.1"/>
    </source>
</evidence>
<keyword evidence="1" id="KW-0812">Transmembrane</keyword>
<dbReference type="EMBL" id="AYLO01000053">
    <property type="protein sequence ID" value="ESS72499.1"/>
    <property type="molecule type" value="Genomic_DNA"/>
</dbReference>
<dbReference type="AlphaFoldDB" id="V5BXB6"/>
<name>V5BXB6_9GAMM</name>
<evidence type="ECO:0000256" key="1">
    <source>
        <dbReference type="SAM" id="Phobius"/>
    </source>
</evidence>
<comment type="caution">
    <text evidence="2">The sequence shown here is derived from an EMBL/GenBank/DDBJ whole genome shotgun (WGS) entry which is preliminary data.</text>
</comment>
<dbReference type="STRING" id="1116472.MGMO_55c00300"/>
<reference evidence="2 3" key="1">
    <citation type="journal article" date="2013" name="Genome Announc.">
        <title>Draft Genome Sequence of the Methanotrophic Gammaproteobacterium Methyloglobulus morosus DSM 22980 Strain KoM1.</title>
        <authorList>
            <person name="Poehlein A."/>
            <person name="Deutzmann J.S."/>
            <person name="Daniel R."/>
            <person name="Simeonova D.D."/>
        </authorList>
    </citation>
    <scope>NUCLEOTIDE SEQUENCE [LARGE SCALE GENOMIC DNA]</scope>
    <source>
        <strain evidence="2 3">KoM1</strain>
    </source>
</reference>
<sequence>MPETPKTVLEADKKLRLLAIFEKLLPLVDNLADKLRLFVILGVLVASWLVVWCYFLKHFSIGIAVMVGIAAILPALILARFWWALEELKCLPGIAGRITGDAKAGLQGSVQNIRAGKLPKLGLLSAGKGLWSVGAMATEARELMGSYIGMATLANPVMLVFGVLSVMNVFLLFLVGIVLVFFI</sequence>
<proteinExistence type="predicted"/>
<feature type="transmembrane region" description="Helical" evidence="1">
    <location>
        <begin position="157"/>
        <end position="182"/>
    </location>
</feature>
<keyword evidence="1" id="KW-1133">Transmembrane helix</keyword>
<accession>V5BXB6</accession>
<dbReference type="OrthoDB" id="5624660at2"/>
<evidence type="ECO:0000313" key="3">
    <source>
        <dbReference type="Proteomes" id="UP000017842"/>
    </source>
</evidence>
<dbReference type="eggNOG" id="ENOG5033XQ8">
    <property type="taxonomic scope" value="Bacteria"/>
</dbReference>
<dbReference type="PATRIC" id="fig|1116472.3.peg.1724"/>
<dbReference type="RefSeq" id="WP_023494501.1">
    <property type="nucleotide sequence ID" value="NZ_AYLO01000053.1"/>
</dbReference>